<organism evidence="1 2">
    <name type="scientific">Ladona fulva</name>
    <name type="common">Scarce chaser dragonfly</name>
    <name type="synonym">Libellula fulva</name>
    <dbReference type="NCBI Taxonomy" id="123851"/>
    <lineage>
        <taxon>Eukaryota</taxon>
        <taxon>Metazoa</taxon>
        <taxon>Ecdysozoa</taxon>
        <taxon>Arthropoda</taxon>
        <taxon>Hexapoda</taxon>
        <taxon>Insecta</taxon>
        <taxon>Pterygota</taxon>
        <taxon>Palaeoptera</taxon>
        <taxon>Odonata</taxon>
        <taxon>Epiprocta</taxon>
        <taxon>Anisoptera</taxon>
        <taxon>Libelluloidea</taxon>
        <taxon>Libellulidae</taxon>
        <taxon>Ladona</taxon>
    </lineage>
</organism>
<dbReference type="EMBL" id="KZ308660">
    <property type="protein sequence ID" value="KAG8232837.1"/>
    <property type="molecule type" value="Genomic_DNA"/>
</dbReference>
<comment type="caution">
    <text evidence="1">The sequence shown here is derived from an EMBL/GenBank/DDBJ whole genome shotgun (WGS) entry which is preliminary data.</text>
</comment>
<sequence length="92" mass="10593">MLEEFDEENGQVRCPRCRQCNIFRGSPGPTLATNAATTISEVFSMFFDDQIVDTICTFTNAEASRRANDKLAAIRDVWVWFEENCKRLFEAF</sequence>
<evidence type="ECO:0000313" key="1">
    <source>
        <dbReference type="EMBL" id="KAG8232837.1"/>
    </source>
</evidence>
<dbReference type="OrthoDB" id="10057959at2759"/>
<accession>A0A8K0P4I7</accession>
<protein>
    <submittedName>
        <fullName evidence="1">Uncharacterized protein</fullName>
    </submittedName>
</protein>
<reference evidence="1" key="2">
    <citation type="submission" date="2017-10" db="EMBL/GenBank/DDBJ databases">
        <title>Ladona fulva Genome sequencing and assembly.</title>
        <authorList>
            <person name="Murali S."/>
            <person name="Richards S."/>
            <person name="Bandaranaike D."/>
            <person name="Bellair M."/>
            <person name="Blankenburg K."/>
            <person name="Chao H."/>
            <person name="Dinh H."/>
            <person name="Doddapaneni H."/>
            <person name="Dugan-Rocha S."/>
            <person name="Elkadiri S."/>
            <person name="Gnanaolivu R."/>
            <person name="Hernandez B."/>
            <person name="Skinner E."/>
            <person name="Javaid M."/>
            <person name="Lee S."/>
            <person name="Li M."/>
            <person name="Ming W."/>
            <person name="Munidasa M."/>
            <person name="Muniz J."/>
            <person name="Nguyen L."/>
            <person name="Hughes D."/>
            <person name="Osuji N."/>
            <person name="Pu L.-L."/>
            <person name="Puazo M."/>
            <person name="Qu C."/>
            <person name="Quiroz J."/>
            <person name="Raj R."/>
            <person name="Weissenberger G."/>
            <person name="Xin Y."/>
            <person name="Zou X."/>
            <person name="Han Y."/>
            <person name="Worley K."/>
            <person name="Muzny D."/>
            <person name="Gibbs R."/>
        </authorList>
    </citation>
    <scope>NUCLEOTIDE SEQUENCE</scope>
    <source>
        <strain evidence="1">Sampled in the wild</strain>
    </source>
</reference>
<evidence type="ECO:0000313" key="2">
    <source>
        <dbReference type="Proteomes" id="UP000792457"/>
    </source>
</evidence>
<keyword evidence="2" id="KW-1185">Reference proteome</keyword>
<dbReference type="AlphaFoldDB" id="A0A8K0P4I7"/>
<name>A0A8K0P4I7_LADFU</name>
<dbReference type="Proteomes" id="UP000792457">
    <property type="component" value="Unassembled WGS sequence"/>
</dbReference>
<gene>
    <name evidence="1" type="ORF">J437_LFUL010945</name>
</gene>
<proteinExistence type="predicted"/>
<reference evidence="1" key="1">
    <citation type="submission" date="2013-04" db="EMBL/GenBank/DDBJ databases">
        <authorList>
            <person name="Qu J."/>
            <person name="Murali S.C."/>
            <person name="Bandaranaike D."/>
            <person name="Bellair M."/>
            <person name="Blankenburg K."/>
            <person name="Chao H."/>
            <person name="Dinh H."/>
            <person name="Doddapaneni H."/>
            <person name="Downs B."/>
            <person name="Dugan-Rocha S."/>
            <person name="Elkadiri S."/>
            <person name="Gnanaolivu R.D."/>
            <person name="Hernandez B."/>
            <person name="Javaid M."/>
            <person name="Jayaseelan J.C."/>
            <person name="Lee S."/>
            <person name="Li M."/>
            <person name="Ming W."/>
            <person name="Munidasa M."/>
            <person name="Muniz J."/>
            <person name="Nguyen L."/>
            <person name="Ongeri F."/>
            <person name="Osuji N."/>
            <person name="Pu L.-L."/>
            <person name="Puazo M."/>
            <person name="Qu C."/>
            <person name="Quiroz J."/>
            <person name="Raj R."/>
            <person name="Weissenberger G."/>
            <person name="Xin Y."/>
            <person name="Zou X."/>
            <person name="Han Y."/>
            <person name="Richards S."/>
            <person name="Worley K."/>
            <person name="Muzny D."/>
            <person name="Gibbs R."/>
        </authorList>
    </citation>
    <scope>NUCLEOTIDE SEQUENCE</scope>
    <source>
        <strain evidence="1">Sampled in the wild</strain>
    </source>
</reference>